<dbReference type="OrthoDB" id="40254at2759"/>
<protein>
    <recommendedName>
        <fullName evidence="3">Peptidase M10 metallopeptidase domain-containing protein</fullName>
    </recommendedName>
</protein>
<evidence type="ECO:0000313" key="1">
    <source>
        <dbReference type="EMBL" id="GAX12466.1"/>
    </source>
</evidence>
<sequence>MIFSLLNYLTKNSENPVSAFVHPSDEYSLQKQLNLWKTPTGVGGLELIVENALDQRWTPYLEEYVTRWSDGYDSIVPLSLQIDRIEIDPTCKPSLGKLKVCNGNYGDTGWRGINIALIDDTDQFIRHSVIQFNDYYTNEVDLTPWKAIKYGDFWGQLNDESQLKYTMCHELGHGFGLPHTDENMWNRNTGECMDFTRFPRRNLSPGRRNFDRLYQLYGSVPLKRQTNLRHRVPYHRSLSQEAMAEYEKTIQNVSEDPSRMECRVDLANGNHVMIHKLPTLVGMAPLKRRR</sequence>
<proteinExistence type="predicted"/>
<dbReference type="InterPro" id="IPR024079">
    <property type="entry name" value="MetalloPept_cat_dom_sf"/>
</dbReference>
<name>A0A1Z5JEV2_FISSO</name>
<comment type="caution">
    <text evidence="1">The sequence shown here is derived from an EMBL/GenBank/DDBJ whole genome shotgun (WGS) entry which is preliminary data.</text>
</comment>
<organism evidence="1 2">
    <name type="scientific">Fistulifera solaris</name>
    <name type="common">Oleaginous diatom</name>
    <dbReference type="NCBI Taxonomy" id="1519565"/>
    <lineage>
        <taxon>Eukaryota</taxon>
        <taxon>Sar</taxon>
        <taxon>Stramenopiles</taxon>
        <taxon>Ochrophyta</taxon>
        <taxon>Bacillariophyta</taxon>
        <taxon>Bacillariophyceae</taxon>
        <taxon>Bacillariophycidae</taxon>
        <taxon>Naviculales</taxon>
        <taxon>Naviculaceae</taxon>
        <taxon>Fistulifera</taxon>
    </lineage>
</organism>
<gene>
    <name evidence="1" type="ORF">FisN_24Hu040</name>
</gene>
<evidence type="ECO:0000313" key="2">
    <source>
        <dbReference type="Proteomes" id="UP000198406"/>
    </source>
</evidence>
<dbReference type="GO" id="GO:0008237">
    <property type="term" value="F:metallopeptidase activity"/>
    <property type="evidence" value="ECO:0007669"/>
    <property type="project" value="InterPro"/>
</dbReference>
<dbReference type="SUPFAM" id="SSF55486">
    <property type="entry name" value="Metalloproteases ('zincins'), catalytic domain"/>
    <property type="match status" value="1"/>
</dbReference>
<reference evidence="1 2" key="1">
    <citation type="journal article" date="2015" name="Plant Cell">
        <title>Oil accumulation by the oleaginous diatom Fistulifera solaris as revealed by the genome and transcriptome.</title>
        <authorList>
            <person name="Tanaka T."/>
            <person name="Maeda Y."/>
            <person name="Veluchamy A."/>
            <person name="Tanaka M."/>
            <person name="Abida H."/>
            <person name="Marechal E."/>
            <person name="Bowler C."/>
            <person name="Muto M."/>
            <person name="Sunaga Y."/>
            <person name="Tanaka M."/>
            <person name="Yoshino T."/>
            <person name="Taniguchi T."/>
            <person name="Fukuda Y."/>
            <person name="Nemoto M."/>
            <person name="Matsumoto M."/>
            <person name="Wong P.S."/>
            <person name="Aburatani S."/>
            <person name="Fujibuchi W."/>
        </authorList>
    </citation>
    <scope>NUCLEOTIDE SEQUENCE [LARGE SCALE GENOMIC DNA]</scope>
    <source>
        <strain evidence="1 2">JPCC DA0580</strain>
    </source>
</reference>
<dbReference type="Gene3D" id="3.40.390.10">
    <property type="entry name" value="Collagenase (Catalytic Domain)"/>
    <property type="match status" value="1"/>
</dbReference>
<dbReference type="InParanoid" id="A0A1Z5JEV2"/>
<accession>A0A1Z5JEV2</accession>
<dbReference type="Proteomes" id="UP000198406">
    <property type="component" value="Unassembled WGS sequence"/>
</dbReference>
<dbReference type="AlphaFoldDB" id="A0A1Z5JEV2"/>
<keyword evidence="2" id="KW-1185">Reference proteome</keyword>
<dbReference type="EMBL" id="BDSP01000052">
    <property type="protein sequence ID" value="GAX12466.1"/>
    <property type="molecule type" value="Genomic_DNA"/>
</dbReference>
<evidence type="ECO:0008006" key="3">
    <source>
        <dbReference type="Google" id="ProtNLM"/>
    </source>
</evidence>